<evidence type="ECO:0000313" key="3">
    <source>
        <dbReference type="Proteomes" id="UP000034063"/>
    </source>
</evidence>
<evidence type="ECO:0000256" key="1">
    <source>
        <dbReference type="SAM" id="Phobius"/>
    </source>
</evidence>
<dbReference type="EMBL" id="LCIB01000045">
    <property type="protein sequence ID" value="KKT45554.1"/>
    <property type="molecule type" value="Genomic_DNA"/>
</dbReference>
<reference evidence="2 3" key="1">
    <citation type="journal article" date="2015" name="Nature">
        <title>rRNA introns, odd ribosomes, and small enigmatic genomes across a large radiation of phyla.</title>
        <authorList>
            <person name="Brown C.T."/>
            <person name="Hug L.A."/>
            <person name="Thomas B.C."/>
            <person name="Sharon I."/>
            <person name="Castelle C.J."/>
            <person name="Singh A."/>
            <person name="Wilkins M.J."/>
            <person name="Williams K.H."/>
            <person name="Banfield J.F."/>
        </authorList>
    </citation>
    <scope>NUCLEOTIDE SEQUENCE [LARGE SCALE GENOMIC DNA]</scope>
</reference>
<organism evidence="2 3">
    <name type="scientific">Candidatus Gottesmanbacteria bacterium GW2011_GWA2_44_17</name>
    <dbReference type="NCBI Taxonomy" id="1618444"/>
    <lineage>
        <taxon>Bacteria</taxon>
        <taxon>Candidatus Gottesmaniibacteriota</taxon>
    </lineage>
</organism>
<sequence length="80" mass="9070">MSVVVPREKIFIAREWLVVVIMTFIMIVAWIGVSVYQVLSKSDIAPAQAERLKVFLPTLDEAALQNLENRKTVEPTEKAQ</sequence>
<accession>A0A0G1KCP5</accession>
<evidence type="ECO:0000313" key="2">
    <source>
        <dbReference type="EMBL" id="KKT45554.1"/>
    </source>
</evidence>
<name>A0A0G1KCP5_9BACT</name>
<dbReference type="Proteomes" id="UP000034063">
    <property type="component" value="Unassembled WGS sequence"/>
</dbReference>
<dbReference type="AlphaFoldDB" id="A0A0G1KCP5"/>
<gene>
    <name evidence="2" type="ORF">UW37_C0045G0005</name>
</gene>
<feature type="transmembrane region" description="Helical" evidence="1">
    <location>
        <begin position="16"/>
        <end position="39"/>
    </location>
</feature>
<keyword evidence="1" id="KW-0812">Transmembrane</keyword>
<proteinExistence type="predicted"/>
<keyword evidence="1" id="KW-0472">Membrane</keyword>
<comment type="caution">
    <text evidence="2">The sequence shown here is derived from an EMBL/GenBank/DDBJ whole genome shotgun (WGS) entry which is preliminary data.</text>
</comment>
<protein>
    <submittedName>
        <fullName evidence="2">Uncharacterized protein</fullName>
    </submittedName>
</protein>
<keyword evidence="1" id="KW-1133">Transmembrane helix</keyword>